<dbReference type="PANTHER" id="PTHR30069">
    <property type="entry name" value="TONB-DEPENDENT OUTER MEMBRANE RECEPTOR"/>
    <property type="match status" value="1"/>
</dbReference>
<name>A0ABU4RB66_9FLAO</name>
<keyword evidence="3 8" id="KW-1134">Transmembrane beta strand</keyword>
<keyword evidence="4 8" id="KW-0812">Transmembrane</keyword>
<dbReference type="Pfam" id="PF13715">
    <property type="entry name" value="CarbopepD_reg_2"/>
    <property type="match status" value="1"/>
</dbReference>
<evidence type="ECO:0000256" key="9">
    <source>
        <dbReference type="SAM" id="SignalP"/>
    </source>
</evidence>
<protein>
    <submittedName>
        <fullName evidence="12">TonB-dependent receptor</fullName>
    </submittedName>
</protein>
<proteinExistence type="inferred from homology"/>
<feature type="domain" description="Outer membrane protein beta-barrel" evidence="11">
    <location>
        <begin position="576"/>
        <end position="773"/>
    </location>
</feature>
<dbReference type="PROSITE" id="PS52016">
    <property type="entry name" value="TONB_DEPENDENT_REC_3"/>
    <property type="match status" value="1"/>
</dbReference>
<dbReference type="InterPro" id="IPR037066">
    <property type="entry name" value="Plug_dom_sf"/>
</dbReference>
<dbReference type="Pfam" id="PF07715">
    <property type="entry name" value="Plug"/>
    <property type="match status" value="1"/>
</dbReference>
<dbReference type="InterPro" id="IPR039426">
    <property type="entry name" value="TonB-dep_rcpt-like"/>
</dbReference>
<keyword evidence="6 8" id="KW-0472">Membrane</keyword>
<comment type="similarity">
    <text evidence="8">Belongs to the TonB-dependent receptor family.</text>
</comment>
<comment type="subcellular location">
    <subcellularLocation>
        <location evidence="1 8">Cell outer membrane</location>
        <topology evidence="1 8">Multi-pass membrane protein</topology>
    </subcellularLocation>
</comment>
<evidence type="ECO:0000313" key="12">
    <source>
        <dbReference type="EMBL" id="MDX6189506.1"/>
    </source>
</evidence>
<sequence length="795" mass="89464">MRLLLLMFLLVNFSAWSQNGNVGGKVTFNDKEHAFGATVMVMGTQKYVVVDNEGRFEIKGLPYGAHTLEVSSAEAQTKTVDIVLDRPSLTVAITVEKKGAQGLKEVVIQKTSVKKEIINKGFSVNVIETEEAAKRNLQTNDLLDRSVGVRIRQNGGLGSRVDYNLNGMSGNAVRVFIDGISISTYGPSFSLNSIPPALIERIEVYKGVIPAHLADDALGGAINVILKNGAKNTLNASVSYGSFNTFQANLNASYRAKSGFTVKASGFSNYSDNDYEVWGRFVYNINPGGQRIPTRVKRFESMYRSYGGRIEAGFTKVKWADAFLIGYNGSADYNQIQHGQYMTKPYKGRFTESEAHVLSLNYAKKDFLVKGLEFTLNAVYSQRNEIVNDTVKWVYNWDGKKSIGIHGVPLLTPLGAQQGAATLITIKNNILNTRAALNYSLNENHKITIGSMFYDSDRSDLDIMKPELQRTYEPKSDYQKSITSLGYEMSAFENRLKTNLFGKFYEQKYVYRNWSLVQNVITEKITKNTTSVYGYGFAGSYYVTPKVMVSASAERAYRLPSDDEIFGRPGQNILPNLALGPELSNNLNVGLRFGPYKYNAHKISWGGSYFWRNSEDKIAQRISDRVNEAIEASPYVNVGRAQSVGFEASAEYVYDNRLFVSLNMSKFNSLYKTKYDSNGNLVPWYNRQLPNEPFFTVNGSVQYNFKNIIQSESEFNLYYNFGYVAPFYTSWQKELDFAPAQFPQDLGASYTFPNKKFVVSLDARNIFNEQIYDNFGAQKPGRAFYVKLNYTISKF</sequence>
<dbReference type="RefSeq" id="WP_230001787.1">
    <property type="nucleotide sequence ID" value="NZ_CP087134.1"/>
</dbReference>
<dbReference type="Proteomes" id="UP001273350">
    <property type="component" value="Unassembled WGS sequence"/>
</dbReference>
<feature type="signal peptide" evidence="9">
    <location>
        <begin position="1"/>
        <end position="17"/>
    </location>
</feature>
<evidence type="ECO:0000313" key="13">
    <source>
        <dbReference type="Proteomes" id="UP001273350"/>
    </source>
</evidence>
<keyword evidence="7 8" id="KW-0998">Cell outer membrane</keyword>
<evidence type="ECO:0000259" key="10">
    <source>
        <dbReference type="Pfam" id="PF07715"/>
    </source>
</evidence>
<keyword evidence="13" id="KW-1185">Reference proteome</keyword>
<keyword evidence="5 9" id="KW-0732">Signal</keyword>
<evidence type="ECO:0000256" key="6">
    <source>
        <dbReference type="ARBA" id="ARBA00023136"/>
    </source>
</evidence>
<evidence type="ECO:0000256" key="3">
    <source>
        <dbReference type="ARBA" id="ARBA00022452"/>
    </source>
</evidence>
<evidence type="ECO:0000256" key="1">
    <source>
        <dbReference type="ARBA" id="ARBA00004571"/>
    </source>
</evidence>
<dbReference type="Gene3D" id="2.170.130.10">
    <property type="entry name" value="TonB-dependent receptor, plug domain"/>
    <property type="match status" value="1"/>
</dbReference>
<gene>
    <name evidence="12" type="ORF">SGQ83_09115</name>
</gene>
<comment type="caution">
    <text evidence="12">The sequence shown here is derived from an EMBL/GenBank/DDBJ whole genome shotgun (WGS) entry which is preliminary data.</text>
</comment>
<evidence type="ECO:0000256" key="5">
    <source>
        <dbReference type="ARBA" id="ARBA00022729"/>
    </source>
</evidence>
<dbReference type="InterPro" id="IPR036942">
    <property type="entry name" value="Beta-barrel_TonB_sf"/>
</dbReference>
<evidence type="ECO:0000256" key="7">
    <source>
        <dbReference type="ARBA" id="ARBA00023237"/>
    </source>
</evidence>
<dbReference type="Pfam" id="PF14905">
    <property type="entry name" value="OMP_b-brl_3"/>
    <property type="match status" value="1"/>
</dbReference>
<organism evidence="12 13">
    <name type="scientific">Flavobacterium cupriresistens</name>
    <dbReference type="NCBI Taxonomy" id="2893885"/>
    <lineage>
        <taxon>Bacteria</taxon>
        <taxon>Pseudomonadati</taxon>
        <taxon>Bacteroidota</taxon>
        <taxon>Flavobacteriia</taxon>
        <taxon>Flavobacteriales</taxon>
        <taxon>Flavobacteriaceae</taxon>
        <taxon>Flavobacterium</taxon>
    </lineage>
</organism>
<accession>A0ABU4RB66</accession>
<keyword evidence="2 8" id="KW-0813">Transport</keyword>
<keyword evidence="12" id="KW-0675">Receptor</keyword>
<evidence type="ECO:0000256" key="4">
    <source>
        <dbReference type="ARBA" id="ARBA00022692"/>
    </source>
</evidence>
<dbReference type="InterPro" id="IPR041700">
    <property type="entry name" value="OMP_b-brl_3"/>
</dbReference>
<dbReference type="InterPro" id="IPR012910">
    <property type="entry name" value="Plug_dom"/>
</dbReference>
<dbReference type="EMBL" id="JAWXVI010000005">
    <property type="protein sequence ID" value="MDX6189506.1"/>
    <property type="molecule type" value="Genomic_DNA"/>
</dbReference>
<dbReference type="InterPro" id="IPR008969">
    <property type="entry name" value="CarboxyPept-like_regulatory"/>
</dbReference>
<evidence type="ECO:0000256" key="2">
    <source>
        <dbReference type="ARBA" id="ARBA00022448"/>
    </source>
</evidence>
<feature type="domain" description="TonB-dependent receptor plug" evidence="10">
    <location>
        <begin position="122"/>
        <end position="221"/>
    </location>
</feature>
<reference evidence="12 13" key="1">
    <citation type="submission" date="2023-11" db="EMBL/GenBank/DDBJ databases">
        <title>Unpublished Manusciprt.</title>
        <authorList>
            <person name="Saticioglu I.B."/>
            <person name="Ay H."/>
            <person name="Ajmi N."/>
            <person name="Altun S."/>
            <person name="Duman M."/>
        </authorList>
    </citation>
    <scope>NUCLEOTIDE SEQUENCE [LARGE SCALE GENOMIC DNA]</scope>
    <source>
        <strain evidence="12 13">Fl-318</strain>
    </source>
</reference>
<evidence type="ECO:0000256" key="8">
    <source>
        <dbReference type="PROSITE-ProRule" id="PRU01360"/>
    </source>
</evidence>
<dbReference type="SUPFAM" id="SSF56935">
    <property type="entry name" value="Porins"/>
    <property type="match status" value="1"/>
</dbReference>
<feature type="chain" id="PRO_5045608011" evidence="9">
    <location>
        <begin position="18"/>
        <end position="795"/>
    </location>
</feature>
<evidence type="ECO:0000259" key="11">
    <source>
        <dbReference type="Pfam" id="PF14905"/>
    </source>
</evidence>
<dbReference type="SUPFAM" id="SSF49464">
    <property type="entry name" value="Carboxypeptidase regulatory domain-like"/>
    <property type="match status" value="1"/>
</dbReference>
<dbReference type="PANTHER" id="PTHR30069:SF29">
    <property type="entry name" value="HEMOGLOBIN AND HEMOGLOBIN-HAPTOGLOBIN-BINDING PROTEIN 1-RELATED"/>
    <property type="match status" value="1"/>
</dbReference>
<dbReference type="Gene3D" id="2.40.170.20">
    <property type="entry name" value="TonB-dependent receptor, beta-barrel domain"/>
    <property type="match status" value="1"/>
</dbReference>
<dbReference type="Gene3D" id="2.60.40.1120">
    <property type="entry name" value="Carboxypeptidase-like, regulatory domain"/>
    <property type="match status" value="1"/>
</dbReference>